<feature type="domain" description="Cation/H+ exchanger transmembrane" evidence="9">
    <location>
        <begin position="19"/>
        <end position="410"/>
    </location>
</feature>
<organism evidence="10 11">
    <name type="scientific">Methanothermococcus okinawensis (strain DSM 14208 / JCM 11175 / IH1)</name>
    <dbReference type="NCBI Taxonomy" id="647113"/>
    <lineage>
        <taxon>Archaea</taxon>
        <taxon>Methanobacteriati</taxon>
        <taxon>Methanobacteriota</taxon>
        <taxon>Methanomada group</taxon>
        <taxon>Methanococci</taxon>
        <taxon>Methanococcales</taxon>
        <taxon>Methanococcaceae</taxon>
        <taxon>Methanothermococcus</taxon>
    </lineage>
</organism>
<evidence type="ECO:0000259" key="9">
    <source>
        <dbReference type="Pfam" id="PF00999"/>
    </source>
</evidence>
<protein>
    <submittedName>
        <fullName evidence="10">Sodium/hydrogen exchanger</fullName>
    </submittedName>
</protein>
<feature type="transmembrane region" description="Helical" evidence="8">
    <location>
        <begin position="384"/>
        <end position="406"/>
    </location>
</feature>
<keyword evidence="11" id="KW-1185">Reference proteome</keyword>
<proteinExistence type="predicted"/>
<dbReference type="Pfam" id="PF00999">
    <property type="entry name" value="Na_H_Exchanger"/>
    <property type="match status" value="1"/>
</dbReference>
<keyword evidence="2" id="KW-0813">Transport</keyword>
<feature type="transmembrane region" description="Helical" evidence="8">
    <location>
        <begin position="32"/>
        <end position="53"/>
    </location>
</feature>
<keyword evidence="5 8" id="KW-1133">Transmembrane helix</keyword>
<evidence type="ECO:0000256" key="7">
    <source>
        <dbReference type="ARBA" id="ARBA00023136"/>
    </source>
</evidence>
<feature type="transmembrane region" description="Helical" evidence="8">
    <location>
        <begin position="88"/>
        <end position="109"/>
    </location>
</feature>
<gene>
    <name evidence="10" type="ordered locus">Metok_0197</name>
</gene>
<dbReference type="STRING" id="647113.Metok_0197"/>
<feature type="transmembrane region" description="Helical" evidence="8">
    <location>
        <begin position="305"/>
        <end position="329"/>
    </location>
</feature>
<evidence type="ECO:0000313" key="11">
    <source>
        <dbReference type="Proteomes" id="UP000009296"/>
    </source>
</evidence>
<evidence type="ECO:0000256" key="4">
    <source>
        <dbReference type="ARBA" id="ARBA00022692"/>
    </source>
</evidence>
<dbReference type="PANTHER" id="PTHR32507">
    <property type="entry name" value="NA(+)/H(+) ANTIPORTER 1"/>
    <property type="match status" value="1"/>
</dbReference>
<dbReference type="InterPro" id="IPR006153">
    <property type="entry name" value="Cation/H_exchanger_TM"/>
</dbReference>
<evidence type="ECO:0000313" key="10">
    <source>
        <dbReference type="EMBL" id="AEH06190.1"/>
    </source>
</evidence>
<dbReference type="PANTHER" id="PTHR32507:SF0">
    <property type="entry name" value="NA(+)_H(+) ANTIPORTER 2-RELATED"/>
    <property type="match status" value="1"/>
</dbReference>
<evidence type="ECO:0000256" key="5">
    <source>
        <dbReference type="ARBA" id="ARBA00022989"/>
    </source>
</evidence>
<dbReference type="GeneID" id="10772314"/>
<dbReference type="GO" id="GO:0015297">
    <property type="term" value="F:antiporter activity"/>
    <property type="evidence" value="ECO:0007669"/>
    <property type="project" value="UniProtKB-KW"/>
</dbReference>
<dbReference type="Proteomes" id="UP000009296">
    <property type="component" value="Chromosome"/>
</dbReference>
<name>F8AND1_METOI</name>
<dbReference type="AlphaFoldDB" id="F8AND1"/>
<sequence>MDVILAIGYLSILFAGGSLIAKLAEKFGIPDIPLLLIFGLLISFFNIIPKGIVETSFEFIGNFGLIILLFIGSYEMEWDVMKKVLGTIVKLDVIALLVVCAISGIVFNWVFHLPLLAIIGFLFGAIVCATDPATLIPIFSKMNMNPEVAITLEAESVFNDPLGIVVALICLSAMGLAASENPILEFSSLAVGGIILGLIAGKFYEIIVSKIKFGDYIAPFTLGLCIAFWYFAEGIFPQITGYEISGFMAAAIMGLYIGNTMAPKPGYKKEMERVSMFFGELSTFIRILIFVLLGAGVSISLLENYAIPATICALGSILLARPIGVLIATSIPPARPFLERIYIALEGPRGVVPATMSAMVYSEIMNNPSIVPSSISKYMPPTELAGAILVATFATIIISVILEASWAKPLAKVLLKNKQ</sequence>
<dbReference type="OrthoDB" id="11709at2157"/>
<dbReference type="GO" id="GO:1902600">
    <property type="term" value="P:proton transmembrane transport"/>
    <property type="evidence" value="ECO:0007669"/>
    <property type="project" value="InterPro"/>
</dbReference>
<comment type="subcellular location">
    <subcellularLocation>
        <location evidence="1">Cell membrane</location>
        <topology evidence="1">Multi-pass membrane protein</topology>
    </subcellularLocation>
</comment>
<evidence type="ECO:0000256" key="8">
    <source>
        <dbReference type="SAM" id="Phobius"/>
    </source>
</evidence>
<feature type="transmembrane region" description="Helical" evidence="8">
    <location>
        <begin position="6"/>
        <end position="25"/>
    </location>
</feature>
<keyword evidence="6" id="KW-0406">Ion transport</keyword>
<evidence type="ECO:0000256" key="2">
    <source>
        <dbReference type="ARBA" id="ARBA00022448"/>
    </source>
</evidence>
<reference evidence="10" key="1">
    <citation type="submission" date="2011-05" db="EMBL/GenBank/DDBJ databases">
        <title>Complete sequence of chromosome of Methanothermococcus okinawensis IH1.</title>
        <authorList>
            <consortium name="US DOE Joint Genome Institute"/>
            <person name="Lucas S."/>
            <person name="Han J."/>
            <person name="Lapidus A."/>
            <person name="Cheng J.-F."/>
            <person name="Goodwin L."/>
            <person name="Pitluck S."/>
            <person name="Peters L."/>
            <person name="Mikhailova N."/>
            <person name="Held B."/>
            <person name="Han C."/>
            <person name="Tapia R."/>
            <person name="Land M."/>
            <person name="Hauser L."/>
            <person name="Kyrpides N."/>
            <person name="Ivanova N."/>
            <person name="Pagani I."/>
            <person name="Sieprawska-Lupa M."/>
            <person name="Takai K."/>
            <person name="Miyazaki J."/>
            <person name="Whitman W."/>
            <person name="Woyke T."/>
        </authorList>
    </citation>
    <scope>NUCLEOTIDE SEQUENCE [LARGE SCALE GENOMIC DNA]</scope>
    <source>
        <strain evidence="10">IH1</strain>
    </source>
</reference>
<dbReference type="RefSeq" id="WP_013866376.1">
    <property type="nucleotide sequence ID" value="NC_015636.1"/>
</dbReference>
<keyword evidence="3" id="KW-0050">Antiport</keyword>
<dbReference type="EMBL" id="CP002792">
    <property type="protein sequence ID" value="AEH06190.1"/>
    <property type="molecule type" value="Genomic_DNA"/>
</dbReference>
<feature type="transmembrane region" description="Helical" evidence="8">
    <location>
        <begin position="183"/>
        <end position="201"/>
    </location>
</feature>
<evidence type="ECO:0000256" key="3">
    <source>
        <dbReference type="ARBA" id="ARBA00022449"/>
    </source>
</evidence>
<dbReference type="GO" id="GO:0005886">
    <property type="term" value="C:plasma membrane"/>
    <property type="evidence" value="ECO:0007669"/>
    <property type="project" value="UniProtKB-SubCell"/>
</dbReference>
<keyword evidence="7 8" id="KW-0472">Membrane</keyword>
<feature type="transmembrane region" description="Helical" evidence="8">
    <location>
        <begin position="244"/>
        <end position="262"/>
    </location>
</feature>
<feature type="transmembrane region" description="Helical" evidence="8">
    <location>
        <begin position="213"/>
        <end position="232"/>
    </location>
</feature>
<feature type="transmembrane region" description="Helical" evidence="8">
    <location>
        <begin position="157"/>
        <end position="177"/>
    </location>
</feature>
<dbReference type="HOGENOM" id="CLU_005912_9_3_2"/>
<feature type="transmembrane region" description="Helical" evidence="8">
    <location>
        <begin position="115"/>
        <end position="136"/>
    </location>
</feature>
<accession>F8AND1</accession>
<feature type="transmembrane region" description="Helical" evidence="8">
    <location>
        <begin position="274"/>
        <end position="299"/>
    </location>
</feature>
<dbReference type="eggNOG" id="arCOG01961">
    <property type="taxonomic scope" value="Archaea"/>
</dbReference>
<dbReference type="Gene3D" id="6.10.140.1330">
    <property type="match status" value="1"/>
</dbReference>
<feature type="transmembrane region" description="Helical" evidence="8">
    <location>
        <begin position="59"/>
        <end position="76"/>
    </location>
</feature>
<evidence type="ECO:0000256" key="1">
    <source>
        <dbReference type="ARBA" id="ARBA00004651"/>
    </source>
</evidence>
<dbReference type="KEGG" id="mok:Metok_0197"/>
<keyword evidence="4 8" id="KW-0812">Transmembrane</keyword>
<evidence type="ECO:0000256" key="6">
    <source>
        <dbReference type="ARBA" id="ARBA00023065"/>
    </source>
</evidence>